<protein>
    <recommendedName>
        <fullName evidence="5">PHD-type domain-containing protein</fullName>
    </recommendedName>
</protein>
<evidence type="ECO:0000256" key="2">
    <source>
        <dbReference type="ARBA" id="ARBA00022771"/>
    </source>
</evidence>
<organism evidence="6 7">
    <name type="scientific">Zophobas morio</name>
    <dbReference type="NCBI Taxonomy" id="2755281"/>
    <lineage>
        <taxon>Eukaryota</taxon>
        <taxon>Metazoa</taxon>
        <taxon>Ecdysozoa</taxon>
        <taxon>Arthropoda</taxon>
        <taxon>Hexapoda</taxon>
        <taxon>Insecta</taxon>
        <taxon>Pterygota</taxon>
        <taxon>Neoptera</taxon>
        <taxon>Endopterygota</taxon>
        <taxon>Coleoptera</taxon>
        <taxon>Polyphaga</taxon>
        <taxon>Cucujiformia</taxon>
        <taxon>Tenebrionidae</taxon>
        <taxon>Zophobas</taxon>
    </lineage>
</organism>
<evidence type="ECO:0000259" key="5">
    <source>
        <dbReference type="PROSITE" id="PS50016"/>
    </source>
</evidence>
<evidence type="ECO:0000313" key="7">
    <source>
        <dbReference type="Proteomes" id="UP001168821"/>
    </source>
</evidence>
<reference evidence="6" key="1">
    <citation type="journal article" date="2023" name="G3 (Bethesda)">
        <title>Whole genome assemblies of Zophobas morio and Tenebrio molitor.</title>
        <authorList>
            <person name="Kaur S."/>
            <person name="Stinson S.A."/>
            <person name="diCenzo G.C."/>
        </authorList>
    </citation>
    <scope>NUCLEOTIDE SEQUENCE</scope>
    <source>
        <strain evidence="6">QUZm001</strain>
    </source>
</reference>
<dbReference type="PANTHER" id="PTHR37445:SF3">
    <property type="entry name" value="ZINC FINGER PHD-TYPE DOMAIN-CONTAINING PROTEIN"/>
    <property type="match status" value="1"/>
</dbReference>
<keyword evidence="7" id="KW-1185">Reference proteome</keyword>
<evidence type="ECO:0000256" key="4">
    <source>
        <dbReference type="PROSITE-ProRule" id="PRU00146"/>
    </source>
</evidence>
<feature type="domain" description="PHD-type" evidence="5">
    <location>
        <begin position="1"/>
        <end position="61"/>
    </location>
</feature>
<name>A0AA38I9X9_9CUCU</name>
<dbReference type="InterPro" id="IPR019787">
    <property type="entry name" value="Znf_PHD-finger"/>
</dbReference>
<dbReference type="InterPro" id="IPR011011">
    <property type="entry name" value="Znf_FYVE_PHD"/>
</dbReference>
<dbReference type="PANTHER" id="PTHR37445">
    <property type="entry name" value="PROTEIN CBG24663"/>
    <property type="match status" value="1"/>
</dbReference>
<evidence type="ECO:0000313" key="6">
    <source>
        <dbReference type="EMBL" id="KAJ3651514.1"/>
    </source>
</evidence>
<dbReference type="AlphaFoldDB" id="A0AA38I9X9"/>
<proteinExistence type="predicted"/>
<accession>A0AA38I9X9</accession>
<dbReference type="PROSITE" id="PS50016">
    <property type="entry name" value="ZF_PHD_2"/>
    <property type="match status" value="1"/>
</dbReference>
<gene>
    <name evidence="6" type="ORF">Zmor_017549</name>
</gene>
<evidence type="ECO:0000256" key="3">
    <source>
        <dbReference type="ARBA" id="ARBA00022833"/>
    </source>
</evidence>
<comment type="caution">
    <text evidence="6">The sequence shown here is derived from an EMBL/GenBank/DDBJ whole genome shotgun (WGS) entry which is preliminary data.</text>
</comment>
<dbReference type="SUPFAM" id="SSF57903">
    <property type="entry name" value="FYVE/PHD zinc finger"/>
    <property type="match status" value="1"/>
</dbReference>
<keyword evidence="3" id="KW-0862">Zinc</keyword>
<dbReference type="EMBL" id="JALNTZ010000005">
    <property type="protein sequence ID" value="KAJ3651514.1"/>
    <property type="molecule type" value="Genomic_DNA"/>
</dbReference>
<sequence length="256" mass="29196">MLCLKCKTAIDDKSDSFIKCDCCNRPIHSSCSELSAQELKCFALRSSTRRLKYICATCEQGVQQIPKLIAMIDNLQAEIEELKKNINNIIPSAPTNITTSNIPFIETEKIINELSERKKRECNLIIYNVIENCVSKDQQIVADTNLVHDLLNELNNTEILPPVRLGKFDITKSDRARPIKVKVTCPNDVDMIVKKIRVLKSLEKWSHINLSRDRTPMQINVFKAVKCDLEKRVANGENNLKIRYRNGIPSIVTLEN</sequence>
<dbReference type="Proteomes" id="UP001168821">
    <property type="component" value="Unassembled WGS sequence"/>
</dbReference>
<dbReference type="InterPro" id="IPR013083">
    <property type="entry name" value="Znf_RING/FYVE/PHD"/>
</dbReference>
<keyword evidence="1" id="KW-0479">Metal-binding</keyword>
<keyword evidence="2 4" id="KW-0863">Zinc-finger</keyword>
<dbReference type="GO" id="GO:0008270">
    <property type="term" value="F:zinc ion binding"/>
    <property type="evidence" value="ECO:0007669"/>
    <property type="project" value="UniProtKB-KW"/>
</dbReference>
<evidence type="ECO:0000256" key="1">
    <source>
        <dbReference type="ARBA" id="ARBA00022723"/>
    </source>
</evidence>
<dbReference type="Gene3D" id="3.30.40.10">
    <property type="entry name" value="Zinc/RING finger domain, C3HC4 (zinc finger)"/>
    <property type="match status" value="1"/>
</dbReference>